<name>A0A699J9I1_TANCI</name>
<protein>
    <submittedName>
        <fullName evidence="1">Uncharacterized protein</fullName>
    </submittedName>
</protein>
<dbReference type="EMBL" id="BKCJ010382726">
    <property type="protein sequence ID" value="GFA18870.1"/>
    <property type="molecule type" value="Genomic_DNA"/>
</dbReference>
<proteinExistence type="predicted"/>
<organism evidence="1">
    <name type="scientific">Tanacetum cinerariifolium</name>
    <name type="common">Dalmatian daisy</name>
    <name type="synonym">Chrysanthemum cinerariifolium</name>
    <dbReference type="NCBI Taxonomy" id="118510"/>
    <lineage>
        <taxon>Eukaryota</taxon>
        <taxon>Viridiplantae</taxon>
        <taxon>Streptophyta</taxon>
        <taxon>Embryophyta</taxon>
        <taxon>Tracheophyta</taxon>
        <taxon>Spermatophyta</taxon>
        <taxon>Magnoliopsida</taxon>
        <taxon>eudicotyledons</taxon>
        <taxon>Gunneridae</taxon>
        <taxon>Pentapetalae</taxon>
        <taxon>asterids</taxon>
        <taxon>campanulids</taxon>
        <taxon>Asterales</taxon>
        <taxon>Asteraceae</taxon>
        <taxon>Asteroideae</taxon>
        <taxon>Anthemideae</taxon>
        <taxon>Anthemidinae</taxon>
        <taxon>Tanacetum</taxon>
    </lineage>
</organism>
<evidence type="ECO:0000313" key="1">
    <source>
        <dbReference type="EMBL" id="GFA18870.1"/>
    </source>
</evidence>
<sequence length="134" mass="13934">ITSSGWPFVFAIPVYVPHLVASITPDSARSCVMQAVVEIVLVIVAATIRVVVVVESSSVVKLSFVITRYLHLRASFGSGYQVVSSAFAMLAACASRAATTLSSISRLMAACFMASASDADAADAEFLLGGILST</sequence>
<accession>A0A699J9I1</accession>
<reference evidence="1" key="1">
    <citation type="journal article" date="2019" name="Sci. Rep.">
        <title>Draft genome of Tanacetum cinerariifolium, the natural source of mosquito coil.</title>
        <authorList>
            <person name="Yamashiro T."/>
            <person name="Shiraishi A."/>
            <person name="Satake H."/>
            <person name="Nakayama K."/>
        </authorList>
    </citation>
    <scope>NUCLEOTIDE SEQUENCE</scope>
</reference>
<dbReference type="AlphaFoldDB" id="A0A699J9I1"/>
<gene>
    <name evidence="1" type="ORF">Tci_590842</name>
</gene>
<comment type="caution">
    <text evidence="1">The sequence shown here is derived from an EMBL/GenBank/DDBJ whole genome shotgun (WGS) entry which is preliminary data.</text>
</comment>
<feature type="non-terminal residue" evidence="1">
    <location>
        <position position="1"/>
    </location>
</feature>